<dbReference type="PANTHER" id="PTHR43788:SF8">
    <property type="entry name" value="DNA-BINDING PROTEIN SMUBP-2"/>
    <property type="match status" value="1"/>
</dbReference>
<evidence type="ECO:0000313" key="8">
    <source>
        <dbReference type="Proteomes" id="UP000005206"/>
    </source>
</evidence>
<dbReference type="GO" id="GO:0016787">
    <property type="term" value="F:hydrolase activity"/>
    <property type="evidence" value="ECO:0007669"/>
    <property type="project" value="UniProtKB-KW"/>
</dbReference>
<dbReference type="Proteomes" id="UP000005206">
    <property type="component" value="Chromosome 4"/>
</dbReference>
<keyword evidence="3" id="KW-0347">Helicase</keyword>
<evidence type="ECO:0000256" key="4">
    <source>
        <dbReference type="ARBA" id="ARBA00022840"/>
    </source>
</evidence>
<dbReference type="KEGG" id="nhe:NECHADRAFT_79481"/>
<dbReference type="PANTHER" id="PTHR43788">
    <property type="entry name" value="DNA2/NAM7 HELICASE FAMILY MEMBER"/>
    <property type="match status" value="1"/>
</dbReference>
<evidence type="ECO:0000256" key="3">
    <source>
        <dbReference type="ARBA" id="ARBA00022806"/>
    </source>
</evidence>
<dbReference type="InterPro" id="IPR041679">
    <property type="entry name" value="DNA2/NAM7-like_C"/>
</dbReference>
<dbReference type="InterPro" id="IPR050534">
    <property type="entry name" value="Coronavir_polyprotein_1ab"/>
</dbReference>
<accession>C7YNZ8</accession>
<dbReference type="OrthoDB" id="6513042at2759"/>
<organism evidence="7 8">
    <name type="scientific">Fusarium vanettenii (strain ATCC MYA-4622 / CBS 123669 / FGSC 9596 / NRRL 45880 / 77-13-4)</name>
    <name type="common">Fusarium solani subsp. pisi</name>
    <dbReference type="NCBI Taxonomy" id="660122"/>
    <lineage>
        <taxon>Eukaryota</taxon>
        <taxon>Fungi</taxon>
        <taxon>Dikarya</taxon>
        <taxon>Ascomycota</taxon>
        <taxon>Pezizomycotina</taxon>
        <taxon>Sordariomycetes</taxon>
        <taxon>Hypocreomycetidae</taxon>
        <taxon>Hypocreales</taxon>
        <taxon>Nectriaceae</taxon>
        <taxon>Fusarium</taxon>
        <taxon>Fusarium solani species complex</taxon>
        <taxon>Fusarium vanettenii</taxon>
    </lineage>
</organism>
<dbReference type="RefSeq" id="XP_003052379.1">
    <property type="nucleotide sequence ID" value="XM_003052333.1"/>
</dbReference>
<evidence type="ECO:0000256" key="2">
    <source>
        <dbReference type="ARBA" id="ARBA00022801"/>
    </source>
</evidence>
<keyword evidence="2" id="KW-0378">Hydrolase</keyword>
<evidence type="ECO:0000256" key="5">
    <source>
        <dbReference type="SAM" id="MobiDB-lite"/>
    </source>
</evidence>
<dbReference type="GO" id="GO:0005524">
    <property type="term" value="F:ATP binding"/>
    <property type="evidence" value="ECO:0007669"/>
    <property type="project" value="UniProtKB-KW"/>
</dbReference>
<dbReference type="InterPro" id="IPR027417">
    <property type="entry name" value="P-loop_NTPase"/>
</dbReference>
<sequence>MFELCHAEVYSDLPFQYGPGCDISLPQHSAGRQVEIYLQMKYSDLKPADLTACLLKEQHGPESWPWPFSPTSPKANPACFVVISPYKSNVELINRLCKNPEYAALAGMAVAVTVDSFQGQGGDNAVVVMGTTGKSGPGFTADEQRLNVMFSRQKNGLLVVGDIDAAGPLGKDKKETFDANGEAISPNNEQAFRATFTYSFLTFIISLTLALGKDTVKGSREVRQNAKKLEIKSQSDVVTAAANECLQGQTQPLDSLVNRIADVPDQDFDPVRHIDLGSATVTIDNHGMARLPSAHPAAHGQRNVRALPGREIQSDGLAQAMSTT</sequence>
<dbReference type="HOGENOM" id="CLU_858142_0_0_1"/>
<feature type="domain" description="DNA2/NAM7 helicase-like C-terminal" evidence="6">
    <location>
        <begin position="81"/>
        <end position="163"/>
    </location>
</feature>
<dbReference type="AlphaFoldDB" id="C7YNZ8"/>
<dbReference type="Pfam" id="PF13087">
    <property type="entry name" value="AAA_12"/>
    <property type="match status" value="1"/>
</dbReference>
<protein>
    <recommendedName>
        <fullName evidence="6">DNA2/NAM7 helicase-like C-terminal domain-containing protein</fullName>
    </recommendedName>
</protein>
<dbReference type="EMBL" id="GG698898">
    <property type="protein sequence ID" value="EEU46666.1"/>
    <property type="molecule type" value="Genomic_DNA"/>
</dbReference>
<feature type="region of interest" description="Disordered" evidence="5">
    <location>
        <begin position="292"/>
        <end position="324"/>
    </location>
</feature>
<evidence type="ECO:0000256" key="1">
    <source>
        <dbReference type="ARBA" id="ARBA00022741"/>
    </source>
</evidence>
<dbReference type="Gene3D" id="3.40.50.300">
    <property type="entry name" value="P-loop containing nucleotide triphosphate hydrolases"/>
    <property type="match status" value="1"/>
</dbReference>
<gene>
    <name evidence="7" type="ORF">NECHADRAFT_79481</name>
</gene>
<evidence type="ECO:0000259" key="6">
    <source>
        <dbReference type="Pfam" id="PF13087"/>
    </source>
</evidence>
<dbReference type="VEuPathDB" id="FungiDB:NECHADRAFT_79481"/>
<name>C7YNZ8_FUSV7</name>
<evidence type="ECO:0000313" key="7">
    <source>
        <dbReference type="EMBL" id="EEU46666.1"/>
    </source>
</evidence>
<reference evidence="7 8" key="1">
    <citation type="journal article" date="2009" name="PLoS Genet.">
        <title>The genome of Nectria haematococca: contribution of supernumerary chromosomes to gene expansion.</title>
        <authorList>
            <person name="Coleman J.J."/>
            <person name="Rounsley S.D."/>
            <person name="Rodriguez-Carres M."/>
            <person name="Kuo A."/>
            <person name="Wasmann C.C."/>
            <person name="Grimwood J."/>
            <person name="Schmutz J."/>
            <person name="Taga M."/>
            <person name="White G.J."/>
            <person name="Zhou S."/>
            <person name="Schwartz D.C."/>
            <person name="Freitag M."/>
            <person name="Ma L.J."/>
            <person name="Danchin E.G."/>
            <person name="Henrissat B."/>
            <person name="Coutinho P.M."/>
            <person name="Nelson D.R."/>
            <person name="Straney D."/>
            <person name="Napoli C.A."/>
            <person name="Barker B.M."/>
            <person name="Gribskov M."/>
            <person name="Rep M."/>
            <person name="Kroken S."/>
            <person name="Molnar I."/>
            <person name="Rensing C."/>
            <person name="Kennell J.C."/>
            <person name="Zamora J."/>
            <person name="Farman M.L."/>
            <person name="Selker E.U."/>
            <person name="Salamov A."/>
            <person name="Shapiro H."/>
            <person name="Pangilinan J."/>
            <person name="Lindquist E."/>
            <person name="Lamers C."/>
            <person name="Grigoriev I.V."/>
            <person name="Geiser D.M."/>
            <person name="Covert S.F."/>
            <person name="Temporini E."/>
            <person name="Vanetten H.D."/>
        </authorList>
    </citation>
    <scope>NUCLEOTIDE SEQUENCE [LARGE SCALE GENOMIC DNA]</scope>
    <source>
        <strain evidence="8">ATCC MYA-4622 / CBS 123669 / FGSC 9596 / NRRL 45880 / 77-13-4</strain>
    </source>
</reference>
<keyword evidence="4" id="KW-0067">ATP-binding</keyword>
<dbReference type="GO" id="GO:0043139">
    <property type="term" value="F:5'-3' DNA helicase activity"/>
    <property type="evidence" value="ECO:0007669"/>
    <property type="project" value="TreeGrafter"/>
</dbReference>
<proteinExistence type="predicted"/>
<keyword evidence="1" id="KW-0547">Nucleotide-binding</keyword>
<keyword evidence="8" id="KW-1185">Reference proteome</keyword>
<dbReference type="GeneID" id="9670901"/>
<dbReference type="InParanoid" id="C7YNZ8"/>